<feature type="domain" description="Ricin B lectin" evidence="2">
    <location>
        <begin position="36"/>
        <end position="174"/>
    </location>
</feature>
<dbReference type="SUPFAM" id="SSF50370">
    <property type="entry name" value="Ricin B-like lectins"/>
    <property type="match status" value="1"/>
</dbReference>
<accession>A0A6F8YA94</accession>
<organism evidence="3 4">
    <name type="scientific">Phytohabitans suffuscus</name>
    <dbReference type="NCBI Taxonomy" id="624315"/>
    <lineage>
        <taxon>Bacteria</taxon>
        <taxon>Bacillati</taxon>
        <taxon>Actinomycetota</taxon>
        <taxon>Actinomycetes</taxon>
        <taxon>Micromonosporales</taxon>
        <taxon>Micromonosporaceae</taxon>
    </lineage>
</organism>
<dbReference type="Proteomes" id="UP000503011">
    <property type="component" value="Chromosome"/>
</dbReference>
<evidence type="ECO:0000313" key="3">
    <source>
        <dbReference type="EMBL" id="BCB82987.1"/>
    </source>
</evidence>
<evidence type="ECO:0000313" key="4">
    <source>
        <dbReference type="Proteomes" id="UP000503011"/>
    </source>
</evidence>
<dbReference type="Pfam" id="PF00652">
    <property type="entry name" value="Ricin_B_lectin"/>
    <property type="match status" value="1"/>
</dbReference>
<reference evidence="3 4" key="2">
    <citation type="submission" date="2020-03" db="EMBL/GenBank/DDBJ databases">
        <authorList>
            <person name="Ichikawa N."/>
            <person name="Kimura A."/>
            <person name="Kitahashi Y."/>
            <person name="Uohara A."/>
        </authorList>
    </citation>
    <scope>NUCLEOTIDE SEQUENCE [LARGE SCALE GENOMIC DNA]</scope>
    <source>
        <strain evidence="3 4">NBRC 105367</strain>
    </source>
</reference>
<sequence length="175" mass="18845">MRRREWGRRVVAGLAVALMAAIAAVTVTATPAAAQTYRVLKALHSGKCLDVVGGSMADGARVQQWACNSSTQQIWLVERVDAVRVRYVNLKSGKCLDVQSASTADGAAVQQWTCLNGAANQSFNNGTQSGGYQLRPRHSDKCLDVAGGSYSDGARLQQWSCFPSKPSNQHFYHTA</sequence>
<evidence type="ECO:0000259" key="2">
    <source>
        <dbReference type="SMART" id="SM00458"/>
    </source>
</evidence>
<evidence type="ECO:0000256" key="1">
    <source>
        <dbReference type="SAM" id="SignalP"/>
    </source>
</evidence>
<dbReference type="KEGG" id="psuu:Psuf_003000"/>
<dbReference type="InterPro" id="IPR035992">
    <property type="entry name" value="Ricin_B-like_lectins"/>
</dbReference>
<dbReference type="AlphaFoldDB" id="A0A6F8YA94"/>
<feature type="signal peptide" evidence="1">
    <location>
        <begin position="1"/>
        <end position="29"/>
    </location>
</feature>
<keyword evidence="4" id="KW-1185">Reference proteome</keyword>
<dbReference type="InterPro" id="IPR000772">
    <property type="entry name" value="Ricin_B_lectin"/>
</dbReference>
<gene>
    <name evidence="3" type="ORF">Psuf_003000</name>
</gene>
<reference evidence="3 4" key="1">
    <citation type="submission" date="2020-03" db="EMBL/GenBank/DDBJ databases">
        <title>Whole genome shotgun sequence of Phytohabitans suffuscus NBRC 105367.</title>
        <authorList>
            <person name="Komaki H."/>
            <person name="Tamura T."/>
        </authorList>
    </citation>
    <scope>NUCLEOTIDE SEQUENCE [LARGE SCALE GENOMIC DNA]</scope>
    <source>
        <strain evidence="3 4">NBRC 105367</strain>
    </source>
</reference>
<keyword evidence="1" id="KW-0732">Signal</keyword>
<protein>
    <recommendedName>
        <fullName evidence="2">Ricin B lectin domain-containing protein</fullName>
    </recommendedName>
</protein>
<dbReference type="CDD" id="cd00161">
    <property type="entry name" value="beta-trefoil_Ricin-like"/>
    <property type="match status" value="1"/>
</dbReference>
<feature type="chain" id="PRO_5039429616" description="Ricin B lectin domain-containing protein" evidence="1">
    <location>
        <begin position="30"/>
        <end position="175"/>
    </location>
</feature>
<name>A0A6F8YA94_9ACTN</name>
<dbReference type="EMBL" id="AP022871">
    <property type="protein sequence ID" value="BCB82987.1"/>
    <property type="molecule type" value="Genomic_DNA"/>
</dbReference>
<dbReference type="Gene3D" id="2.80.10.50">
    <property type="match status" value="3"/>
</dbReference>
<proteinExistence type="predicted"/>
<dbReference type="SMART" id="SM00458">
    <property type="entry name" value="RICIN"/>
    <property type="match status" value="1"/>
</dbReference>
<dbReference type="PROSITE" id="PS50231">
    <property type="entry name" value="RICIN_B_LECTIN"/>
    <property type="match status" value="1"/>
</dbReference>